<reference evidence="7 8" key="1">
    <citation type="submission" date="2018-11" db="EMBL/GenBank/DDBJ databases">
        <title>Sequencing the genomes of 1000 actinobacteria strains.</title>
        <authorList>
            <person name="Klenk H.-P."/>
        </authorList>
    </citation>
    <scope>NUCLEOTIDE SEQUENCE [LARGE SCALE GENOMIC DNA]</scope>
    <source>
        <strain evidence="7 8">DSM 11294</strain>
    </source>
</reference>
<evidence type="ECO:0000313" key="8">
    <source>
        <dbReference type="Proteomes" id="UP000280668"/>
    </source>
</evidence>
<dbReference type="SUPFAM" id="SSF54736">
    <property type="entry name" value="ClpS-like"/>
    <property type="match status" value="1"/>
</dbReference>
<dbReference type="InterPro" id="IPR014719">
    <property type="entry name" value="Ribosomal_bL12_C/ClpS-like"/>
</dbReference>
<dbReference type="GO" id="GO:0006412">
    <property type="term" value="P:translation"/>
    <property type="evidence" value="ECO:0007669"/>
    <property type="project" value="UniProtKB-UniRule"/>
</dbReference>
<evidence type="ECO:0000256" key="2">
    <source>
        <dbReference type="ARBA" id="ARBA00022980"/>
    </source>
</evidence>
<dbReference type="Pfam" id="PF16320">
    <property type="entry name" value="Ribosomal_L12_N"/>
    <property type="match status" value="1"/>
</dbReference>
<comment type="function">
    <text evidence="4">Forms part of the ribosomal stalk which helps the ribosome interact with GTP-bound translation factors. Is thus essential for accurate translation.</text>
</comment>
<comment type="caution">
    <text evidence="7">The sequence shown here is derived from an EMBL/GenBank/DDBJ whole genome shotgun (WGS) entry which is preliminary data.</text>
</comment>
<dbReference type="Gene3D" id="1.20.5.710">
    <property type="entry name" value="Single helix bin"/>
    <property type="match status" value="1"/>
</dbReference>
<evidence type="ECO:0000256" key="4">
    <source>
        <dbReference type="HAMAP-Rule" id="MF_00368"/>
    </source>
</evidence>
<keyword evidence="2 4" id="KW-0689">Ribosomal protein</keyword>
<dbReference type="FunFam" id="3.30.1390.10:FF:000001">
    <property type="entry name" value="50S ribosomal protein L7/L12"/>
    <property type="match status" value="1"/>
</dbReference>
<dbReference type="GO" id="GO:0022625">
    <property type="term" value="C:cytosolic large ribosomal subunit"/>
    <property type="evidence" value="ECO:0007669"/>
    <property type="project" value="TreeGrafter"/>
</dbReference>
<gene>
    <name evidence="4" type="primary">rplL</name>
    <name evidence="7" type="ORF">EDD31_1903</name>
</gene>
<dbReference type="OrthoDB" id="9811748at2"/>
<comment type="similarity">
    <text evidence="1 4">Belongs to the bacterial ribosomal protein bL12 family.</text>
</comment>
<dbReference type="GO" id="GO:0003729">
    <property type="term" value="F:mRNA binding"/>
    <property type="evidence" value="ECO:0007669"/>
    <property type="project" value="TreeGrafter"/>
</dbReference>
<feature type="domain" description="Large ribosomal subunit protein bL12 oligomerization" evidence="6">
    <location>
        <begin position="6"/>
        <end position="51"/>
    </location>
</feature>
<evidence type="ECO:0000256" key="3">
    <source>
        <dbReference type="ARBA" id="ARBA00023274"/>
    </source>
</evidence>
<organism evidence="7 8">
    <name type="scientific">Bogoriella caseilytica</name>
    <dbReference type="NCBI Taxonomy" id="56055"/>
    <lineage>
        <taxon>Bacteria</taxon>
        <taxon>Bacillati</taxon>
        <taxon>Actinomycetota</taxon>
        <taxon>Actinomycetes</taxon>
        <taxon>Micrococcales</taxon>
        <taxon>Bogoriellaceae</taxon>
        <taxon>Bogoriella</taxon>
    </lineage>
</organism>
<dbReference type="InterPro" id="IPR008932">
    <property type="entry name" value="Ribosomal_bL12_oligo"/>
</dbReference>
<proteinExistence type="inferred from homology"/>
<dbReference type="SUPFAM" id="SSF48300">
    <property type="entry name" value="Ribosomal protein L7/12, oligomerisation (N-terminal) domain"/>
    <property type="match status" value="1"/>
</dbReference>
<keyword evidence="8" id="KW-1185">Reference proteome</keyword>
<dbReference type="GO" id="GO:0003735">
    <property type="term" value="F:structural constituent of ribosome"/>
    <property type="evidence" value="ECO:0007669"/>
    <property type="project" value="InterPro"/>
</dbReference>
<keyword evidence="3 4" id="KW-0687">Ribonucleoprotein</keyword>
<evidence type="ECO:0000259" key="6">
    <source>
        <dbReference type="Pfam" id="PF16320"/>
    </source>
</evidence>
<dbReference type="AlphaFoldDB" id="A0A3N2BE35"/>
<dbReference type="HAMAP" id="MF_00368">
    <property type="entry name" value="Ribosomal_bL12"/>
    <property type="match status" value="1"/>
</dbReference>
<dbReference type="CDD" id="cd00387">
    <property type="entry name" value="Ribosomal_L7_L12"/>
    <property type="match status" value="1"/>
</dbReference>
<dbReference type="Proteomes" id="UP000280668">
    <property type="component" value="Unassembled WGS sequence"/>
</dbReference>
<dbReference type="PANTHER" id="PTHR45987">
    <property type="entry name" value="39S RIBOSOMAL PROTEIN L12"/>
    <property type="match status" value="1"/>
</dbReference>
<dbReference type="PANTHER" id="PTHR45987:SF4">
    <property type="entry name" value="LARGE RIBOSOMAL SUBUNIT PROTEIN BL12M"/>
    <property type="match status" value="1"/>
</dbReference>
<protein>
    <recommendedName>
        <fullName evidence="4">Large ribosomal subunit protein bL12</fullName>
    </recommendedName>
</protein>
<dbReference type="RefSeq" id="WP_123303927.1">
    <property type="nucleotide sequence ID" value="NZ_RKHK01000001.1"/>
</dbReference>
<name>A0A3N2BE35_9MICO</name>
<comment type="subunit">
    <text evidence="4">Homodimer. Part of the ribosomal stalk of the 50S ribosomal subunit. Forms a multimeric L10(L12)X complex, where L10 forms an elongated spine to which 2 to 4 L12 dimers bind in a sequential fashion. Binds GTP-bound translation factors.</text>
</comment>
<accession>A0A3N2BE35</accession>
<dbReference type="InterPro" id="IPR013823">
    <property type="entry name" value="Ribosomal_bL12_C"/>
</dbReference>
<evidence type="ECO:0000256" key="1">
    <source>
        <dbReference type="ARBA" id="ARBA00007197"/>
    </source>
</evidence>
<dbReference type="InterPro" id="IPR036235">
    <property type="entry name" value="Ribosomal_bL12_oligo_N_sf"/>
</dbReference>
<feature type="domain" description="Large ribosomal subunit protein bL12 C-terminal" evidence="5">
    <location>
        <begin position="63"/>
        <end position="129"/>
    </location>
</feature>
<dbReference type="NCBIfam" id="TIGR00855">
    <property type="entry name" value="L12"/>
    <property type="match status" value="1"/>
</dbReference>
<dbReference type="Gene3D" id="3.30.1390.10">
    <property type="match status" value="1"/>
</dbReference>
<dbReference type="Pfam" id="PF00542">
    <property type="entry name" value="Ribosomal_L12"/>
    <property type="match status" value="1"/>
</dbReference>
<evidence type="ECO:0000313" key="7">
    <source>
        <dbReference type="EMBL" id="ROR73516.1"/>
    </source>
</evidence>
<dbReference type="EMBL" id="RKHK01000001">
    <property type="protein sequence ID" value="ROR73516.1"/>
    <property type="molecule type" value="Genomic_DNA"/>
</dbReference>
<dbReference type="InterPro" id="IPR000206">
    <property type="entry name" value="Ribosomal_bL12"/>
</dbReference>
<sequence length="129" mass="13359">MAKLSTEELIEAFKELTLIELSEFVKQFEETFEVTAAAPVAVAGAAPAAGGGEAAAAEEQTEFDVILESVGDKKIQVIKEVRGLTSLGLKEAKDLVDGAPKAVVEGVDKDAAEKAKEALEGAGATVTLK</sequence>
<evidence type="ECO:0000259" key="5">
    <source>
        <dbReference type="Pfam" id="PF00542"/>
    </source>
</evidence>